<dbReference type="AlphaFoldDB" id="A0A0E3K5L7"/>
<dbReference type="InterPro" id="IPR036366">
    <property type="entry name" value="PGBDSf"/>
</dbReference>
<evidence type="ECO:0000259" key="2">
    <source>
        <dbReference type="SMART" id="SM00047"/>
    </source>
</evidence>
<gene>
    <name evidence="3" type="ORF">CSCA_5230</name>
</gene>
<dbReference type="EMBL" id="CP009933">
    <property type="protein sequence ID" value="AKA72355.1"/>
    <property type="molecule type" value="Genomic_DNA"/>
</dbReference>
<dbReference type="KEGG" id="csq:CSCA_5230"/>
<evidence type="ECO:0000313" key="4">
    <source>
        <dbReference type="Proteomes" id="UP000033115"/>
    </source>
</evidence>
<dbReference type="GO" id="GO:0004040">
    <property type="term" value="F:amidase activity"/>
    <property type="evidence" value="ECO:0007669"/>
    <property type="project" value="InterPro"/>
</dbReference>
<dbReference type="Pfam" id="PF01832">
    <property type="entry name" value="Glucosaminidase"/>
    <property type="match status" value="1"/>
</dbReference>
<dbReference type="HOGENOM" id="CLU_013771_5_0_9"/>
<dbReference type="PANTHER" id="PTHR33308">
    <property type="entry name" value="PEPTIDOGLYCAN HYDROLASE FLGJ"/>
    <property type="match status" value="1"/>
</dbReference>
<dbReference type="Gene3D" id="4.10.80.30">
    <property type="entry name" value="DNA polymerase, domain 6"/>
    <property type="match status" value="1"/>
</dbReference>
<reference evidence="3 4" key="1">
    <citation type="journal article" date="2015" name="J. Biotechnol.">
        <title>Complete genome sequence of a malodorant-producing acetogen, Clostridium scatologenes ATCC 25775(T).</title>
        <authorList>
            <person name="Zhu Z."/>
            <person name="Guo T."/>
            <person name="Zheng H."/>
            <person name="Song T."/>
            <person name="Ouyang P."/>
            <person name="Xie J."/>
        </authorList>
    </citation>
    <scope>NUCLEOTIDE SEQUENCE [LARGE SCALE GENOMIC DNA]</scope>
    <source>
        <strain evidence="3 4">ATCC 25775</strain>
    </source>
</reference>
<evidence type="ECO:0000256" key="1">
    <source>
        <dbReference type="ARBA" id="ARBA00022801"/>
    </source>
</evidence>
<name>A0A0E3K5L7_CLOSL</name>
<keyword evidence="4" id="KW-1185">Reference proteome</keyword>
<dbReference type="PANTHER" id="PTHR33308:SF9">
    <property type="entry name" value="PEPTIDOGLYCAN HYDROLASE FLGJ"/>
    <property type="match status" value="1"/>
</dbReference>
<dbReference type="SMART" id="SM00047">
    <property type="entry name" value="LYZ2"/>
    <property type="match status" value="1"/>
</dbReference>
<dbReference type="InterPro" id="IPR051056">
    <property type="entry name" value="Glycosyl_Hydrolase_73"/>
</dbReference>
<sequence length="262" mass="28790">MDKQVFINEVKGGAVAAMNKYGILASLTIAQAILESGWGESELTKVANNLFGIKRWGYPDFVEMPTTEYRNGQAAQENAEFRKYPSWDYSIADHTAFLLQNDRYKNLIGIKDYKEACTLIQQDGYATDPSYSNLLIQIIEENELQKYDSNVLTNPAIESVQNLCNSLGIRDSDGRALAVDGLLGPCTTSAISKLPILQRGSKGEFVKWVQQRLIDLGFSCGTYGADGDFGYCTLTAVQNFQSKNGLRADGIAGPLTLSALLK</sequence>
<feature type="domain" description="Mannosyl-glycoprotein endo-beta-N-acetylglucosamidase-like" evidence="2">
    <location>
        <begin position="2"/>
        <end position="148"/>
    </location>
</feature>
<dbReference type="SUPFAM" id="SSF47090">
    <property type="entry name" value="PGBD-like"/>
    <property type="match status" value="1"/>
</dbReference>
<accession>A0A0E3K5L7</accession>
<dbReference type="RefSeq" id="WP_026366536.1">
    <property type="nucleotide sequence ID" value="NZ_CP009933.1"/>
</dbReference>
<dbReference type="Pfam" id="PF01471">
    <property type="entry name" value="PG_binding_1"/>
    <property type="match status" value="1"/>
</dbReference>
<dbReference type="PRINTS" id="PR01002">
    <property type="entry name" value="FLGFLGJ"/>
</dbReference>
<dbReference type="InterPro" id="IPR002477">
    <property type="entry name" value="Peptidoglycan-bd-like"/>
</dbReference>
<evidence type="ECO:0000313" key="3">
    <source>
        <dbReference type="EMBL" id="AKA72355.1"/>
    </source>
</evidence>
<proteinExistence type="predicted"/>
<dbReference type="Proteomes" id="UP000033115">
    <property type="component" value="Chromosome"/>
</dbReference>
<dbReference type="Gene3D" id="1.10.530.10">
    <property type="match status" value="1"/>
</dbReference>
<keyword evidence="1" id="KW-0378">Hydrolase</keyword>
<dbReference type="InterPro" id="IPR002901">
    <property type="entry name" value="MGlyc_endo_b_GlcNAc-like_dom"/>
</dbReference>
<protein>
    <submittedName>
        <fullName evidence="3">N-acetylmuramoyl-L-alanine amidase-like protein</fullName>
    </submittedName>
</protein>
<dbReference type="STRING" id="1548.CSCA_5230"/>
<dbReference type="Gene3D" id="1.10.101.10">
    <property type="entry name" value="PGBD-like superfamily/PGBD"/>
    <property type="match status" value="1"/>
</dbReference>
<dbReference type="InterPro" id="IPR036365">
    <property type="entry name" value="PGBD-like_sf"/>
</dbReference>
<organism evidence="3 4">
    <name type="scientific">Clostridium scatologenes</name>
    <dbReference type="NCBI Taxonomy" id="1548"/>
    <lineage>
        <taxon>Bacteria</taxon>
        <taxon>Bacillati</taxon>
        <taxon>Bacillota</taxon>
        <taxon>Clostridia</taxon>
        <taxon>Eubacteriales</taxon>
        <taxon>Clostridiaceae</taxon>
        <taxon>Clostridium</taxon>
    </lineage>
</organism>